<comment type="catalytic activity">
    <reaction evidence="6">
        <text>a medium-chain fatty acid + ATP + CoA = a medium-chain fatty acyl-CoA + AMP + diphosphate</text>
        <dbReference type="Rhea" id="RHEA:48340"/>
        <dbReference type="ChEBI" id="CHEBI:30616"/>
        <dbReference type="ChEBI" id="CHEBI:33019"/>
        <dbReference type="ChEBI" id="CHEBI:57287"/>
        <dbReference type="ChEBI" id="CHEBI:59558"/>
        <dbReference type="ChEBI" id="CHEBI:90546"/>
        <dbReference type="ChEBI" id="CHEBI:456215"/>
        <dbReference type="EC" id="6.2.1.2"/>
    </reaction>
    <physiologicalReaction direction="left-to-right" evidence="6">
        <dbReference type="Rhea" id="RHEA:48341"/>
    </physiologicalReaction>
</comment>
<keyword evidence="10" id="KW-1185">Reference proteome</keyword>
<dbReference type="EC" id="6.2.1.2" evidence="5"/>
<evidence type="ECO:0000256" key="6">
    <source>
        <dbReference type="ARBA" id="ARBA00048477"/>
    </source>
</evidence>
<dbReference type="Gene3D" id="3.30.300.30">
    <property type="match status" value="1"/>
</dbReference>
<dbReference type="PANTHER" id="PTHR43605:SF10">
    <property type="entry name" value="ACYL-COA SYNTHETASE MEDIUM CHAIN FAMILY MEMBER 3"/>
    <property type="match status" value="1"/>
</dbReference>
<keyword evidence="3" id="KW-0547">Nucleotide-binding</keyword>
<keyword evidence="2" id="KW-0436">Ligase</keyword>
<feature type="domain" description="AMP-binding enzyme C-terminal" evidence="8">
    <location>
        <begin position="483"/>
        <end position="565"/>
    </location>
</feature>
<evidence type="ECO:0000259" key="8">
    <source>
        <dbReference type="Pfam" id="PF13193"/>
    </source>
</evidence>
<dbReference type="InterPro" id="IPR051087">
    <property type="entry name" value="Mitochondrial_ACSM"/>
</dbReference>
<evidence type="ECO:0000256" key="4">
    <source>
        <dbReference type="ARBA" id="ARBA00022840"/>
    </source>
</evidence>
<name>A0ABY6TR36_BIOOC</name>
<dbReference type="InterPro" id="IPR042099">
    <property type="entry name" value="ANL_N_sf"/>
</dbReference>
<evidence type="ECO:0000256" key="3">
    <source>
        <dbReference type="ARBA" id="ARBA00022741"/>
    </source>
</evidence>
<dbReference type="InterPro" id="IPR045851">
    <property type="entry name" value="AMP-bd_C_sf"/>
</dbReference>
<dbReference type="InterPro" id="IPR020845">
    <property type="entry name" value="AMP-binding_CS"/>
</dbReference>
<evidence type="ECO:0000259" key="7">
    <source>
        <dbReference type="Pfam" id="PF00501"/>
    </source>
</evidence>
<dbReference type="Pfam" id="PF00501">
    <property type="entry name" value="AMP-binding"/>
    <property type="match status" value="1"/>
</dbReference>
<dbReference type="PROSITE" id="PS00455">
    <property type="entry name" value="AMP_BINDING"/>
    <property type="match status" value="1"/>
</dbReference>
<accession>A0ABY6TR36</accession>
<dbReference type="SUPFAM" id="SSF56801">
    <property type="entry name" value="Acetyl-CoA synthetase-like"/>
    <property type="match status" value="1"/>
</dbReference>
<keyword evidence="4" id="KW-0067">ATP-binding</keyword>
<dbReference type="Pfam" id="PF13193">
    <property type="entry name" value="AMP-binding_C"/>
    <property type="match status" value="1"/>
</dbReference>
<dbReference type="EMBL" id="CABFNS010000312">
    <property type="protein sequence ID" value="VUC20938.1"/>
    <property type="molecule type" value="Genomic_DNA"/>
</dbReference>
<sequence length="585" mass="63964">MVNIKDSNFLVPDDPYNFAVNVVDKHAEVAGKSRAMLWSDVTDTEVRDLSYEYFSQKSHQSAILLRELGIRKGDKLMLLLSRVSSWWEIATGALRAGVIVSPCSSLATSKDIEFRARVSEASIFVGDAMTVAAFLKISKGSHNVRRVIQADGDPIPGVQQYQDLMAQIPGHRKFHGPITKSSDPAFVFFTSGTTGPPKMVVHNHAYSISHVTTGKDWLLLEPGKLYWNLAEQGVFSSPSTLTTGLMGQRLGWAKATWAWFAAWNTGAALYVRKLQGGFSAQDLARTLHRYPITTLCAGPTIYRQLVSPRLLEKIAAEPFSRLHHCVAAGEALERAVIDSWKAATGIEIKDGYGQTETPVLCGNFVGNAVKPGSMGLPASGIPLSIVNDVGEECPINEEGNIAVALYSSNGDRLIGITDGYLQPDGSKKLNLLTCKTNPDEPAHGGKWYLTGDRGYRDEDGYFWFIGRADDVINSSGYRIGPSEVEAVLQEHPAVQDVAVVGSPSAERGEVVKAFVVLTPEGLRESPGALIKKLQDYCKKEAAPYKYPRKIQFVGHDFFPRTSSGKIQRAALRKLEKNPATLSPRL</sequence>
<dbReference type="InterPro" id="IPR000873">
    <property type="entry name" value="AMP-dep_synth/lig_dom"/>
</dbReference>
<evidence type="ECO:0000256" key="5">
    <source>
        <dbReference type="ARBA" id="ARBA00039009"/>
    </source>
</evidence>
<protein>
    <recommendedName>
        <fullName evidence="5">medium-chain acyl-CoA ligase</fullName>
        <ecNumber evidence="5">6.2.1.2</ecNumber>
    </recommendedName>
</protein>
<proteinExistence type="inferred from homology"/>
<dbReference type="Gene3D" id="3.40.50.12780">
    <property type="entry name" value="N-terminal domain of ligase-like"/>
    <property type="match status" value="1"/>
</dbReference>
<feature type="domain" description="AMP-dependent synthetase/ligase" evidence="7">
    <location>
        <begin position="25"/>
        <end position="404"/>
    </location>
</feature>
<comment type="caution">
    <text evidence="9">The sequence shown here is derived from an EMBL/GenBank/DDBJ whole genome shotgun (WGS) entry which is preliminary data.</text>
</comment>
<evidence type="ECO:0000256" key="2">
    <source>
        <dbReference type="ARBA" id="ARBA00022598"/>
    </source>
</evidence>
<dbReference type="InterPro" id="IPR025110">
    <property type="entry name" value="AMP-bd_C"/>
</dbReference>
<gene>
    <name evidence="9" type="ORF">CLO192961_LOCUS36774</name>
</gene>
<evidence type="ECO:0000256" key="1">
    <source>
        <dbReference type="ARBA" id="ARBA00006432"/>
    </source>
</evidence>
<comment type="similarity">
    <text evidence="1">Belongs to the ATP-dependent AMP-binding enzyme family.</text>
</comment>
<evidence type="ECO:0000313" key="10">
    <source>
        <dbReference type="Proteomes" id="UP000766486"/>
    </source>
</evidence>
<evidence type="ECO:0000313" key="9">
    <source>
        <dbReference type="EMBL" id="VUC20938.1"/>
    </source>
</evidence>
<reference evidence="9 10" key="1">
    <citation type="submission" date="2019-06" db="EMBL/GenBank/DDBJ databases">
        <authorList>
            <person name="Broberg M."/>
        </authorList>
    </citation>
    <scope>NUCLEOTIDE SEQUENCE [LARGE SCALE GENOMIC DNA]</scope>
</reference>
<dbReference type="Proteomes" id="UP000766486">
    <property type="component" value="Unassembled WGS sequence"/>
</dbReference>
<organism evidence="9 10">
    <name type="scientific">Bionectria ochroleuca</name>
    <name type="common">Gliocladium roseum</name>
    <dbReference type="NCBI Taxonomy" id="29856"/>
    <lineage>
        <taxon>Eukaryota</taxon>
        <taxon>Fungi</taxon>
        <taxon>Dikarya</taxon>
        <taxon>Ascomycota</taxon>
        <taxon>Pezizomycotina</taxon>
        <taxon>Sordariomycetes</taxon>
        <taxon>Hypocreomycetidae</taxon>
        <taxon>Hypocreales</taxon>
        <taxon>Bionectriaceae</taxon>
        <taxon>Clonostachys</taxon>
    </lineage>
</organism>
<dbReference type="PANTHER" id="PTHR43605">
    <property type="entry name" value="ACYL-COENZYME A SYNTHETASE"/>
    <property type="match status" value="1"/>
</dbReference>